<dbReference type="PANTHER" id="PTHR43687:SF1">
    <property type="entry name" value="FERREDOXIN III"/>
    <property type="match status" value="1"/>
</dbReference>
<gene>
    <name evidence="6" type="ORF">DSAG12_00834</name>
</gene>
<dbReference type="InterPro" id="IPR047964">
    <property type="entry name" value="EFR1-like"/>
</dbReference>
<dbReference type="InterPro" id="IPR029039">
    <property type="entry name" value="Flavoprotein-like_sf"/>
</dbReference>
<evidence type="ECO:0000256" key="3">
    <source>
        <dbReference type="ARBA" id="ARBA00023004"/>
    </source>
</evidence>
<dbReference type="Pfam" id="PF13187">
    <property type="entry name" value="Fer4_9"/>
    <property type="match status" value="1"/>
</dbReference>
<name>A0A5B9D7M1_9ARCH</name>
<dbReference type="SUPFAM" id="SSF52218">
    <property type="entry name" value="Flavoproteins"/>
    <property type="match status" value="1"/>
</dbReference>
<protein>
    <submittedName>
        <fullName evidence="6">EFR1 family ferrodoxin</fullName>
    </submittedName>
</protein>
<dbReference type="PROSITE" id="PS51379">
    <property type="entry name" value="4FE4S_FER_2"/>
    <property type="match status" value="1"/>
</dbReference>
<dbReference type="InterPro" id="IPR017896">
    <property type="entry name" value="4Fe4S_Fe-S-bd"/>
</dbReference>
<dbReference type="OrthoDB" id="2837at2157"/>
<keyword evidence="1" id="KW-0004">4Fe-4S</keyword>
<evidence type="ECO:0000259" key="5">
    <source>
        <dbReference type="PROSITE" id="PS51379"/>
    </source>
</evidence>
<keyword evidence="3" id="KW-0408">Iron</keyword>
<organism evidence="6 7">
    <name type="scientific">Promethearchaeum syntrophicum</name>
    <dbReference type="NCBI Taxonomy" id="2594042"/>
    <lineage>
        <taxon>Archaea</taxon>
        <taxon>Promethearchaeati</taxon>
        <taxon>Promethearchaeota</taxon>
        <taxon>Promethearchaeia</taxon>
        <taxon>Promethearchaeales</taxon>
        <taxon>Promethearchaeaceae</taxon>
        <taxon>Promethearchaeum</taxon>
    </lineage>
</organism>
<accession>A0A5B9D7M1</accession>
<dbReference type="Gene3D" id="3.40.50.360">
    <property type="match status" value="1"/>
</dbReference>
<evidence type="ECO:0000313" key="6">
    <source>
        <dbReference type="EMBL" id="QEE15011.1"/>
    </source>
</evidence>
<reference evidence="6 7" key="1">
    <citation type="journal article" date="2020" name="Nature">
        <title>Isolation of an archaeon at the prokaryote-eukaryote interface.</title>
        <authorList>
            <person name="Imachi H."/>
            <person name="Nobu M.K."/>
            <person name="Nakahara N."/>
            <person name="Morono Y."/>
            <person name="Ogawara M."/>
            <person name="Takaki Y."/>
            <person name="Takano Y."/>
            <person name="Uematsu K."/>
            <person name="Ikuta T."/>
            <person name="Ito M."/>
            <person name="Matsui Y."/>
            <person name="Miyazaki M."/>
            <person name="Murata K."/>
            <person name="Saito Y."/>
            <person name="Sakai S."/>
            <person name="Song C."/>
            <person name="Tasumi E."/>
            <person name="Yamanaka Y."/>
            <person name="Yamaguchi T."/>
            <person name="Kamagata Y."/>
            <person name="Tamaki H."/>
            <person name="Takai K."/>
        </authorList>
    </citation>
    <scope>NUCLEOTIDE SEQUENCE [LARGE SCALE GENOMIC DNA]</scope>
    <source>
        <strain evidence="6 7">MK-D1</strain>
    </source>
</reference>
<feature type="domain" description="4Fe-4S ferredoxin-type" evidence="5">
    <location>
        <begin position="206"/>
        <end position="235"/>
    </location>
</feature>
<dbReference type="InterPro" id="IPR017900">
    <property type="entry name" value="4Fe4S_Fe_S_CS"/>
</dbReference>
<dbReference type="GO" id="GO:0046872">
    <property type="term" value="F:metal ion binding"/>
    <property type="evidence" value="ECO:0007669"/>
    <property type="project" value="UniProtKB-KW"/>
</dbReference>
<keyword evidence="7" id="KW-1185">Reference proteome</keyword>
<evidence type="ECO:0000256" key="4">
    <source>
        <dbReference type="ARBA" id="ARBA00023014"/>
    </source>
</evidence>
<proteinExistence type="predicted"/>
<reference evidence="6 7" key="2">
    <citation type="journal article" date="2024" name="Int. J. Syst. Evol. Microbiol.">
        <title>Promethearchaeum syntrophicum gen. nov., sp. nov., an anaerobic, obligately syntrophic archaeon, the first isolate of the lineage 'Asgard' archaea, and proposal of the new archaeal phylum Promethearchaeota phyl. nov. and kingdom Promethearchaeati regn. nov.</title>
        <authorList>
            <person name="Imachi H."/>
            <person name="Nobu M.K."/>
            <person name="Kato S."/>
            <person name="Takaki Y."/>
            <person name="Miyazaki M."/>
            <person name="Miyata M."/>
            <person name="Ogawara M."/>
            <person name="Saito Y."/>
            <person name="Sakai S."/>
            <person name="Tahara Y.O."/>
            <person name="Takano Y."/>
            <person name="Tasumi E."/>
            <person name="Uematsu K."/>
            <person name="Yoshimura T."/>
            <person name="Itoh T."/>
            <person name="Ohkuma M."/>
            <person name="Takai K."/>
        </authorList>
    </citation>
    <scope>NUCLEOTIDE SEQUENCE [LARGE SCALE GENOMIC DNA]</scope>
    <source>
        <strain evidence="6 7">MK-D1</strain>
    </source>
</reference>
<evidence type="ECO:0000313" key="7">
    <source>
        <dbReference type="Proteomes" id="UP000321408"/>
    </source>
</evidence>
<dbReference type="RefSeq" id="WP_147661940.1">
    <property type="nucleotide sequence ID" value="NZ_CP042905.2"/>
</dbReference>
<dbReference type="PROSITE" id="PS00198">
    <property type="entry name" value="4FE4S_FER_1"/>
    <property type="match status" value="1"/>
</dbReference>
<dbReference type="AlphaFoldDB" id="A0A5B9D7M1"/>
<dbReference type="KEGG" id="psyt:DSAG12_00834"/>
<evidence type="ECO:0000256" key="2">
    <source>
        <dbReference type="ARBA" id="ARBA00022723"/>
    </source>
</evidence>
<dbReference type="SUPFAM" id="SSF54862">
    <property type="entry name" value="4Fe-4S ferredoxins"/>
    <property type="match status" value="1"/>
</dbReference>
<sequence>MRFSTFYFTATGNTWWAAREFTKIARDMGYDADYYSIESEDMQSDEKIAQIIIESDAIGFAYPIHGSMHPLFMQRFIDRVIDIRSKNKTNEDEQNWKIGYTITTMALFSGDGALVPRKQLKKATIHLHGAINLALASNLAVPYFRYNPVGTKKIERRKKYNRKKLRKYIMRLSSGKKYLEGRNPILLFLGWLQRVFMITFESKVYKYLSVDLDSCTRCMLCVNNCPTHSIQYQEDRFTFLSTCTSCMRCYNFCSANSILLFNKYADPKKYKRYHGPGEGFKINLLK</sequence>
<dbReference type="PANTHER" id="PTHR43687">
    <property type="entry name" value="ADENYLYLSULFATE REDUCTASE, BETA SUBUNIT"/>
    <property type="match status" value="1"/>
</dbReference>
<dbReference type="Proteomes" id="UP000321408">
    <property type="component" value="Chromosome"/>
</dbReference>
<dbReference type="GeneID" id="41328833"/>
<dbReference type="InterPro" id="IPR050572">
    <property type="entry name" value="Fe-S_Ferredoxin"/>
</dbReference>
<dbReference type="GO" id="GO:0016491">
    <property type="term" value="F:oxidoreductase activity"/>
    <property type="evidence" value="ECO:0007669"/>
    <property type="project" value="UniProtKB-ARBA"/>
</dbReference>
<dbReference type="NCBIfam" id="NF038196">
    <property type="entry name" value="ferrodoxin_EFR1"/>
    <property type="match status" value="1"/>
</dbReference>
<dbReference type="Gene3D" id="3.30.70.20">
    <property type="match status" value="1"/>
</dbReference>
<dbReference type="EMBL" id="CP042905">
    <property type="protein sequence ID" value="QEE15011.1"/>
    <property type="molecule type" value="Genomic_DNA"/>
</dbReference>
<keyword evidence="2" id="KW-0479">Metal-binding</keyword>
<keyword evidence="4" id="KW-0411">Iron-sulfur</keyword>
<dbReference type="GO" id="GO:0051539">
    <property type="term" value="F:4 iron, 4 sulfur cluster binding"/>
    <property type="evidence" value="ECO:0007669"/>
    <property type="project" value="UniProtKB-KW"/>
</dbReference>
<evidence type="ECO:0000256" key="1">
    <source>
        <dbReference type="ARBA" id="ARBA00022485"/>
    </source>
</evidence>